<dbReference type="CDD" id="cd00130">
    <property type="entry name" value="PAS"/>
    <property type="match status" value="1"/>
</dbReference>
<dbReference type="InterPro" id="IPR000014">
    <property type="entry name" value="PAS"/>
</dbReference>
<accession>A0ABS7JKQ8</accession>
<dbReference type="InterPro" id="IPR013767">
    <property type="entry name" value="PAS_fold"/>
</dbReference>
<dbReference type="InterPro" id="IPR035965">
    <property type="entry name" value="PAS-like_dom_sf"/>
</dbReference>
<dbReference type="EMBL" id="JAIGYQ010000001">
    <property type="protein sequence ID" value="MBX7489978.1"/>
    <property type="molecule type" value="Genomic_DNA"/>
</dbReference>
<dbReference type="Proteomes" id="UP000700059">
    <property type="component" value="Unassembled WGS sequence"/>
</dbReference>
<name>A0ABS7JKQ8_9HELI</name>
<reference evidence="2 3" key="1">
    <citation type="submission" date="2021-08" db="EMBL/GenBank/DDBJ databases">
        <title>Helicobacter spp. isolated from feces of Anatolian Ground Squirrel (Spermophilus xanthoprymnus) in Turkey.</title>
        <authorList>
            <person name="Aydin F."/>
            <person name="Abay S."/>
            <person name="Kayman T."/>
            <person name="Karakaya E."/>
            <person name="Saticioglu I.B."/>
        </authorList>
    </citation>
    <scope>NUCLEOTIDE SEQUENCE [LARGE SCALE GENOMIC DNA]</scope>
    <source>
        <strain evidence="2 3">Faydin-H70</strain>
    </source>
</reference>
<proteinExistence type="predicted"/>
<comment type="caution">
    <text evidence="2">The sequence shown here is derived from an EMBL/GenBank/DDBJ whole genome shotgun (WGS) entry which is preliminary data.</text>
</comment>
<evidence type="ECO:0000313" key="2">
    <source>
        <dbReference type="EMBL" id="MBX7489978.1"/>
    </source>
</evidence>
<dbReference type="Gene3D" id="3.30.450.20">
    <property type="entry name" value="PAS domain"/>
    <property type="match status" value="1"/>
</dbReference>
<evidence type="ECO:0000259" key="1">
    <source>
        <dbReference type="Pfam" id="PF00989"/>
    </source>
</evidence>
<dbReference type="SUPFAM" id="SSF55785">
    <property type="entry name" value="PYP-like sensor domain (PAS domain)"/>
    <property type="match status" value="1"/>
</dbReference>
<gene>
    <name evidence="2" type="ORF">K4G57_00585</name>
</gene>
<dbReference type="RefSeq" id="WP_221531241.1">
    <property type="nucleotide sequence ID" value="NZ_JAIGYP010000001.1"/>
</dbReference>
<organism evidence="2 3">
    <name type="scientific">Helicobacter turcicus</name>
    <dbReference type="NCBI Taxonomy" id="2867412"/>
    <lineage>
        <taxon>Bacteria</taxon>
        <taxon>Pseudomonadati</taxon>
        <taxon>Campylobacterota</taxon>
        <taxon>Epsilonproteobacteria</taxon>
        <taxon>Campylobacterales</taxon>
        <taxon>Helicobacteraceae</taxon>
        <taxon>Helicobacter</taxon>
    </lineage>
</organism>
<protein>
    <submittedName>
        <fullName evidence="2">PAS domain-containing protein</fullName>
    </submittedName>
</protein>
<evidence type="ECO:0000313" key="3">
    <source>
        <dbReference type="Proteomes" id="UP000700059"/>
    </source>
</evidence>
<feature type="domain" description="PAS fold" evidence="1">
    <location>
        <begin position="24"/>
        <end position="112"/>
    </location>
</feature>
<dbReference type="Pfam" id="PF00989">
    <property type="entry name" value="PAS"/>
    <property type="match status" value="1"/>
</dbReference>
<keyword evidence="3" id="KW-1185">Reference proteome</keyword>
<sequence>MKSALELLKNEVLLKDDTLITSKTDLKGNITYGNLDFTHYGAYSEKEFLDKPHSIVRHPFMPRAAFKLLWDTIEAKQEFFAFTCNLSKKRQTYWVFVNVTPSYNENGEVIGYYSVRRRPSKAGVETTMEIYKQLLLIEKEKGLNASVQFVLDYLEQNKISWNEFIIGLQKQAEVGGYR</sequence>